<dbReference type="EMBL" id="AP024597">
    <property type="protein sequence ID" value="BCU69833.1"/>
    <property type="molecule type" value="Genomic_DNA"/>
</dbReference>
<protein>
    <submittedName>
        <fullName evidence="1">Uncharacterized protein</fullName>
    </submittedName>
</protein>
<evidence type="ECO:0000313" key="2">
    <source>
        <dbReference type="Proteomes" id="UP000825123"/>
    </source>
</evidence>
<proteinExistence type="predicted"/>
<reference evidence="1 2" key="1">
    <citation type="submission" date="2021-04" db="EMBL/GenBank/DDBJ databases">
        <title>Complete genome sequence of Stygiolobus sp. KN-1.</title>
        <authorList>
            <person name="Nakamura K."/>
            <person name="Sakai H."/>
            <person name="Kurosawa N."/>
        </authorList>
    </citation>
    <scope>NUCLEOTIDE SEQUENCE [LARGE SCALE GENOMIC DNA]</scope>
    <source>
        <strain evidence="1 2">KN-1</strain>
    </source>
</reference>
<sequence>MFFPRVVLERIVFMNTAIFLQLLIEFDDCLRTLPLYNALNSPQHLSLFVRSVIACAPS</sequence>
<evidence type="ECO:0000313" key="1">
    <source>
        <dbReference type="EMBL" id="BCU69833.1"/>
    </source>
</evidence>
<dbReference type="KEGG" id="csty:KN1_11300"/>
<dbReference type="Proteomes" id="UP000825123">
    <property type="component" value="Chromosome"/>
</dbReference>
<organism evidence="1 2">
    <name type="scientific">Stygiolobus caldivivus</name>
    <dbReference type="NCBI Taxonomy" id="2824673"/>
    <lineage>
        <taxon>Archaea</taxon>
        <taxon>Thermoproteota</taxon>
        <taxon>Thermoprotei</taxon>
        <taxon>Sulfolobales</taxon>
        <taxon>Sulfolobaceae</taxon>
        <taxon>Stygiolobus</taxon>
    </lineage>
</organism>
<name>A0A8D5U6C7_9CREN</name>
<gene>
    <name evidence="1" type="ORF">KN1_11300</name>
</gene>
<accession>A0A8D5U6C7</accession>
<dbReference type="AlphaFoldDB" id="A0A8D5U6C7"/>
<keyword evidence="2" id="KW-1185">Reference proteome</keyword>